<evidence type="ECO:0000313" key="3">
    <source>
        <dbReference type="Proteomes" id="UP000467379"/>
    </source>
</evidence>
<keyword evidence="3" id="KW-1185">Reference proteome</keyword>
<gene>
    <name evidence="2" type="ORF">MBRA_49690</name>
</gene>
<protein>
    <submittedName>
        <fullName evidence="2">Uncharacterized protein</fullName>
    </submittedName>
</protein>
<reference evidence="2 3" key="1">
    <citation type="journal article" date="2019" name="Emerg. Microbes Infect.">
        <title>Comprehensive subspecies identification of 175 nontuberculous mycobacteria species based on 7547 genomic profiles.</title>
        <authorList>
            <person name="Matsumoto Y."/>
            <person name="Kinjo T."/>
            <person name="Motooka D."/>
            <person name="Nabeya D."/>
            <person name="Jung N."/>
            <person name="Uechi K."/>
            <person name="Horii T."/>
            <person name="Iida T."/>
            <person name="Fujita J."/>
            <person name="Nakamura S."/>
        </authorList>
    </citation>
    <scope>NUCLEOTIDE SEQUENCE [LARGE SCALE GENOMIC DNA]</scope>
    <source>
        <strain evidence="2 3">JCM 12687</strain>
    </source>
</reference>
<organism evidence="2 3">
    <name type="scientific">Mycobacterium branderi</name>
    <dbReference type="NCBI Taxonomy" id="43348"/>
    <lineage>
        <taxon>Bacteria</taxon>
        <taxon>Bacillati</taxon>
        <taxon>Actinomycetota</taxon>
        <taxon>Actinomycetes</taxon>
        <taxon>Mycobacteriales</taxon>
        <taxon>Mycobacteriaceae</taxon>
        <taxon>Mycobacterium</taxon>
    </lineage>
</organism>
<evidence type="ECO:0000256" key="1">
    <source>
        <dbReference type="SAM" id="MobiDB-lite"/>
    </source>
</evidence>
<name>A0ABM7KU59_9MYCO</name>
<proteinExistence type="predicted"/>
<dbReference type="Proteomes" id="UP000467379">
    <property type="component" value="Chromosome"/>
</dbReference>
<feature type="compositionally biased region" description="Polar residues" evidence="1">
    <location>
        <begin position="40"/>
        <end position="53"/>
    </location>
</feature>
<dbReference type="EMBL" id="AP022606">
    <property type="protein sequence ID" value="BBZ14774.1"/>
    <property type="molecule type" value="Genomic_DNA"/>
</dbReference>
<feature type="region of interest" description="Disordered" evidence="1">
    <location>
        <begin position="40"/>
        <end position="60"/>
    </location>
</feature>
<evidence type="ECO:0000313" key="2">
    <source>
        <dbReference type="EMBL" id="BBZ14774.1"/>
    </source>
</evidence>
<accession>A0ABM7KU59</accession>
<sequence>MDLPGIEAAYSAPELGISFKGQHSATWENMTRNEDVLTAVSTTTEDTNRSESVGTDGEQADFNRRRQCRTGQPARDTEVMYAYQEEPYLKVVLHRQLIHMQISRSGARTTCGSQVFQSRISKRFRNSKLATSRISF</sequence>